<dbReference type="InterPro" id="IPR003347">
    <property type="entry name" value="JmjC_dom"/>
</dbReference>
<evidence type="ECO:0000256" key="2">
    <source>
        <dbReference type="ARBA" id="ARBA00023242"/>
    </source>
</evidence>
<keyword evidence="2" id="KW-0539">Nucleus</keyword>
<dbReference type="PANTHER" id="PTHR10694">
    <property type="entry name" value="LYSINE-SPECIFIC DEMETHYLASE"/>
    <property type="match status" value="1"/>
</dbReference>
<gene>
    <name evidence="4" type="ORF">PHJA_000434900</name>
</gene>
<dbReference type="GO" id="GO:0008168">
    <property type="term" value="F:methyltransferase activity"/>
    <property type="evidence" value="ECO:0007669"/>
    <property type="project" value="UniProtKB-KW"/>
</dbReference>
<dbReference type="GO" id="GO:0010468">
    <property type="term" value="P:regulation of gene expression"/>
    <property type="evidence" value="ECO:0007669"/>
    <property type="project" value="TreeGrafter"/>
</dbReference>
<dbReference type="GO" id="GO:0032259">
    <property type="term" value="P:methylation"/>
    <property type="evidence" value="ECO:0007669"/>
    <property type="project" value="UniProtKB-KW"/>
</dbReference>
<dbReference type="EMBL" id="BMAC01000055">
    <property type="protein sequence ID" value="GFP82918.1"/>
    <property type="molecule type" value="Genomic_DNA"/>
</dbReference>
<dbReference type="InterPro" id="IPR004198">
    <property type="entry name" value="Znf_C5HC2"/>
</dbReference>
<dbReference type="Proteomes" id="UP000653305">
    <property type="component" value="Unassembled WGS sequence"/>
</dbReference>
<evidence type="ECO:0000259" key="3">
    <source>
        <dbReference type="PROSITE" id="PS51184"/>
    </source>
</evidence>
<dbReference type="Pfam" id="PF02928">
    <property type="entry name" value="zf-C5HC2"/>
    <property type="match status" value="1"/>
</dbReference>
<name>A0A830BCT4_9LAMI</name>
<dbReference type="SMART" id="SM00558">
    <property type="entry name" value="JmjC"/>
    <property type="match status" value="1"/>
</dbReference>
<dbReference type="PROSITE" id="PS51184">
    <property type="entry name" value="JMJC"/>
    <property type="match status" value="1"/>
</dbReference>
<keyword evidence="4" id="KW-0489">Methyltransferase</keyword>
<dbReference type="SUPFAM" id="SSF51197">
    <property type="entry name" value="Clavaminate synthase-like"/>
    <property type="match status" value="1"/>
</dbReference>
<dbReference type="Pfam" id="PF02373">
    <property type="entry name" value="JmjC"/>
    <property type="match status" value="1"/>
</dbReference>
<dbReference type="OrthoDB" id="1678912at2759"/>
<sequence>MPKVEYGPEFTLKSFKKCADDFKAQYFGENGKVVDQRAPLIVRIEGEYWRIVQKPSAEVKVLCGANLGNRFPILVNPAKSMAKYAEYVESGWNLKNIPKLSGSLLPFGCYNNSDISVPKLFVGMCFASQCWRNEEHHLYSISYLHFGDPKVCYGIPGRYCFKFLEIVKKMYPQLSKHPELLHELVPQLSPSMLVSEGIPVYRCVQNRMEFVVTFPGAYHTEFSCGFNFSESVCFAPFDWLPHGQNIVELYAEFCLKTSISHDKLLLGAAIEAVSAQCESLALKNDSVNNRLWISACGKNGILTRVLESRVRNEGIRRSHLCDLALSSVSDDLDVSTKLECIICSYDLYLSSVSCSCSPNTYSCPRHAKQLCSCPWSSKRFFFRYGLTELNLLVEALQGNLKAIHSWDRRFTAS</sequence>
<dbReference type="Gene3D" id="2.60.120.650">
    <property type="entry name" value="Cupin"/>
    <property type="match status" value="1"/>
</dbReference>
<accession>A0A830BCT4</accession>
<evidence type="ECO:0000313" key="4">
    <source>
        <dbReference type="EMBL" id="GFP82918.1"/>
    </source>
</evidence>
<dbReference type="AlphaFoldDB" id="A0A830BCT4"/>
<dbReference type="GO" id="GO:0034647">
    <property type="term" value="F:histone H3K4me/H3K4me2/H3K4me3 demethylase activity"/>
    <property type="evidence" value="ECO:0007669"/>
    <property type="project" value="TreeGrafter"/>
</dbReference>
<dbReference type="GO" id="GO:0000785">
    <property type="term" value="C:chromatin"/>
    <property type="evidence" value="ECO:0007669"/>
    <property type="project" value="TreeGrafter"/>
</dbReference>
<reference evidence="4" key="1">
    <citation type="submission" date="2020-07" db="EMBL/GenBank/DDBJ databases">
        <title>Ethylene signaling mediates host invasion by parasitic plants.</title>
        <authorList>
            <person name="Yoshida S."/>
        </authorList>
    </citation>
    <scope>NUCLEOTIDE SEQUENCE</scope>
    <source>
        <strain evidence="4">Okayama</strain>
    </source>
</reference>
<feature type="domain" description="JmjC" evidence="3">
    <location>
        <begin position="86"/>
        <end position="251"/>
    </location>
</feature>
<dbReference type="GO" id="GO:0005634">
    <property type="term" value="C:nucleus"/>
    <property type="evidence" value="ECO:0007669"/>
    <property type="project" value="UniProtKB-SubCell"/>
</dbReference>
<organism evidence="4 5">
    <name type="scientific">Phtheirospermum japonicum</name>
    <dbReference type="NCBI Taxonomy" id="374723"/>
    <lineage>
        <taxon>Eukaryota</taxon>
        <taxon>Viridiplantae</taxon>
        <taxon>Streptophyta</taxon>
        <taxon>Embryophyta</taxon>
        <taxon>Tracheophyta</taxon>
        <taxon>Spermatophyta</taxon>
        <taxon>Magnoliopsida</taxon>
        <taxon>eudicotyledons</taxon>
        <taxon>Gunneridae</taxon>
        <taxon>Pentapetalae</taxon>
        <taxon>asterids</taxon>
        <taxon>lamiids</taxon>
        <taxon>Lamiales</taxon>
        <taxon>Orobanchaceae</taxon>
        <taxon>Orobanchaceae incertae sedis</taxon>
        <taxon>Phtheirospermum</taxon>
    </lineage>
</organism>
<evidence type="ECO:0000313" key="5">
    <source>
        <dbReference type="Proteomes" id="UP000653305"/>
    </source>
</evidence>
<keyword evidence="5" id="KW-1185">Reference proteome</keyword>
<protein>
    <submittedName>
        <fullName evidence="4">Lysine-specific demethylase jmj703</fullName>
    </submittedName>
</protein>
<comment type="subcellular location">
    <subcellularLocation>
        <location evidence="1">Nucleus</location>
    </subcellularLocation>
</comment>
<proteinExistence type="predicted"/>
<evidence type="ECO:0000256" key="1">
    <source>
        <dbReference type="ARBA" id="ARBA00004123"/>
    </source>
</evidence>
<comment type="caution">
    <text evidence="4">The sequence shown here is derived from an EMBL/GenBank/DDBJ whole genome shotgun (WGS) entry which is preliminary data.</text>
</comment>
<keyword evidence="4" id="KW-0808">Transferase</keyword>
<dbReference type="PANTHER" id="PTHR10694:SF113">
    <property type="entry name" value="PROTEIN JUMONJI"/>
    <property type="match status" value="1"/>
</dbReference>